<keyword evidence="3" id="KW-0067">ATP-binding</keyword>
<evidence type="ECO:0000256" key="3">
    <source>
        <dbReference type="ARBA" id="ARBA00022840"/>
    </source>
</evidence>
<proteinExistence type="predicted"/>
<name>A0A3B0YX27_9ZZZZ</name>
<evidence type="ECO:0000256" key="1">
    <source>
        <dbReference type="ARBA" id="ARBA00022448"/>
    </source>
</evidence>
<evidence type="ECO:0000259" key="4">
    <source>
        <dbReference type="PROSITE" id="PS50893"/>
    </source>
</evidence>
<dbReference type="InterPro" id="IPR003593">
    <property type="entry name" value="AAA+_ATPase"/>
</dbReference>
<dbReference type="GO" id="GO:0005524">
    <property type="term" value="F:ATP binding"/>
    <property type="evidence" value="ECO:0007669"/>
    <property type="project" value="UniProtKB-KW"/>
</dbReference>
<reference evidence="5" key="1">
    <citation type="submission" date="2018-06" db="EMBL/GenBank/DDBJ databases">
        <authorList>
            <person name="Zhirakovskaya E."/>
        </authorList>
    </citation>
    <scope>NUCLEOTIDE SEQUENCE</scope>
</reference>
<dbReference type="InterPro" id="IPR003439">
    <property type="entry name" value="ABC_transporter-like_ATP-bd"/>
</dbReference>
<dbReference type="GO" id="GO:0098796">
    <property type="term" value="C:membrane protein complex"/>
    <property type="evidence" value="ECO:0007669"/>
    <property type="project" value="UniProtKB-ARBA"/>
</dbReference>
<dbReference type="Gene3D" id="3.40.50.300">
    <property type="entry name" value="P-loop containing nucleotide triphosphate hydrolases"/>
    <property type="match status" value="1"/>
</dbReference>
<gene>
    <name evidence="5" type="ORF">MNBD_GAMMA14-2035</name>
</gene>
<dbReference type="InterPro" id="IPR027417">
    <property type="entry name" value="P-loop_NTPase"/>
</dbReference>
<dbReference type="InterPro" id="IPR015854">
    <property type="entry name" value="ABC_transpr_LolD-like"/>
</dbReference>
<keyword evidence="1" id="KW-0813">Transport</keyword>
<feature type="domain" description="ABC transporter" evidence="4">
    <location>
        <begin position="2"/>
        <end position="231"/>
    </location>
</feature>
<accession>A0A3B0YX27</accession>
<dbReference type="AlphaFoldDB" id="A0A3B0YX27"/>
<keyword evidence="2" id="KW-0547">Nucleotide-binding</keyword>
<sequence>MIELQRVHRDFLVGDQMVHALDDINLSIDAGEYVSIMGPSGSGKSTLLNLVGLLDRATRGHYLLNGEDVTTFSDVAQAEVRNRQIGFVFQAFHLVPRLTAAQNVELPLILAGIPKEIRQTRVDQTLRSLNLETRAHHKPDQLSGGQRQRVAIARATVTEPKVLLADEPTGNLDRKSGQDVIDILELLNTRGITLIVVTHDAEIGGRARRQIQMLDGRIETDQLMETRHAQP</sequence>
<dbReference type="SMART" id="SM00382">
    <property type="entry name" value="AAA"/>
    <property type="match status" value="1"/>
</dbReference>
<protein>
    <submittedName>
        <fullName evidence="5">ABC-type antimicrobial peptide transport system, ATPase component</fullName>
    </submittedName>
</protein>
<dbReference type="PROSITE" id="PS00211">
    <property type="entry name" value="ABC_TRANSPORTER_1"/>
    <property type="match status" value="1"/>
</dbReference>
<dbReference type="PROSITE" id="PS50893">
    <property type="entry name" value="ABC_TRANSPORTER_2"/>
    <property type="match status" value="1"/>
</dbReference>
<evidence type="ECO:0000256" key="2">
    <source>
        <dbReference type="ARBA" id="ARBA00022741"/>
    </source>
</evidence>
<dbReference type="CDD" id="cd03255">
    <property type="entry name" value="ABC_MJ0796_LolCDE_FtsE"/>
    <property type="match status" value="1"/>
</dbReference>
<dbReference type="GO" id="GO:0016887">
    <property type="term" value="F:ATP hydrolysis activity"/>
    <property type="evidence" value="ECO:0007669"/>
    <property type="project" value="InterPro"/>
</dbReference>
<dbReference type="InterPro" id="IPR017871">
    <property type="entry name" value="ABC_transporter-like_CS"/>
</dbReference>
<dbReference type="EMBL" id="UOFM01000336">
    <property type="protein sequence ID" value="VAW79987.1"/>
    <property type="molecule type" value="Genomic_DNA"/>
</dbReference>
<dbReference type="SUPFAM" id="SSF52540">
    <property type="entry name" value="P-loop containing nucleoside triphosphate hydrolases"/>
    <property type="match status" value="1"/>
</dbReference>
<dbReference type="Pfam" id="PF00005">
    <property type="entry name" value="ABC_tran"/>
    <property type="match status" value="1"/>
</dbReference>
<dbReference type="GO" id="GO:0005886">
    <property type="term" value="C:plasma membrane"/>
    <property type="evidence" value="ECO:0007669"/>
    <property type="project" value="TreeGrafter"/>
</dbReference>
<dbReference type="GO" id="GO:0022857">
    <property type="term" value="F:transmembrane transporter activity"/>
    <property type="evidence" value="ECO:0007669"/>
    <property type="project" value="UniProtKB-ARBA"/>
</dbReference>
<organism evidence="5">
    <name type="scientific">hydrothermal vent metagenome</name>
    <dbReference type="NCBI Taxonomy" id="652676"/>
    <lineage>
        <taxon>unclassified sequences</taxon>
        <taxon>metagenomes</taxon>
        <taxon>ecological metagenomes</taxon>
    </lineage>
</organism>
<dbReference type="InterPro" id="IPR017911">
    <property type="entry name" value="MacB-like_ATP-bd"/>
</dbReference>
<dbReference type="PANTHER" id="PTHR24220">
    <property type="entry name" value="IMPORT ATP-BINDING PROTEIN"/>
    <property type="match status" value="1"/>
</dbReference>
<dbReference type="FunFam" id="3.40.50.300:FF:000032">
    <property type="entry name" value="Export ABC transporter ATP-binding protein"/>
    <property type="match status" value="1"/>
</dbReference>
<evidence type="ECO:0000313" key="5">
    <source>
        <dbReference type="EMBL" id="VAW79987.1"/>
    </source>
</evidence>
<dbReference type="PANTHER" id="PTHR24220:SF86">
    <property type="entry name" value="ABC TRANSPORTER ABCH.1"/>
    <property type="match status" value="1"/>
</dbReference>